<evidence type="ECO:0000313" key="2">
    <source>
        <dbReference type="WBParaSite" id="ALUE_0001481101-mRNA-1"/>
    </source>
</evidence>
<protein>
    <submittedName>
        <fullName evidence="2">Secreted protein</fullName>
    </submittedName>
</protein>
<dbReference type="WBParaSite" id="ALUE_0001481101-mRNA-1">
    <property type="protein sequence ID" value="ALUE_0001481101-mRNA-1"/>
    <property type="gene ID" value="ALUE_0001481101"/>
</dbReference>
<dbReference type="Proteomes" id="UP000036681">
    <property type="component" value="Unplaced"/>
</dbReference>
<evidence type="ECO:0000313" key="1">
    <source>
        <dbReference type="Proteomes" id="UP000036681"/>
    </source>
</evidence>
<keyword evidence="1" id="KW-1185">Reference proteome</keyword>
<organism evidence="1 2">
    <name type="scientific">Ascaris lumbricoides</name>
    <name type="common">Giant roundworm</name>
    <dbReference type="NCBI Taxonomy" id="6252"/>
    <lineage>
        <taxon>Eukaryota</taxon>
        <taxon>Metazoa</taxon>
        <taxon>Ecdysozoa</taxon>
        <taxon>Nematoda</taxon>
        <taxon>Chromadorea</taxon>
        <taxon>Rhabditida</taxon>
        <taxon>Spirurina</taxon>
        <taxon>Ascaridomorpha</taxon>
        <taxon>Ascaridoidea</taxon>
        <taxon>Ascarididae</taxon>
        <taxon>Ascaris</taxon>
    </lineage>
</organism>
<reference evidence="2" key="1">
    <citation type="submission" date="2017-02" db="UniProtKB">
        <authorList>
            <consortium name="WormBaseParasite"/>
        </authorList>
    </citation>
    <scope>IDENTIFICATION</scope>
</reference>
<dbReference type="AlphaFoldDB" id="A0A0M3IAZ6"/>
<proteinExistence type="predicted"/>
<sequence length="71" mass="7705">MQLATGYLCFRCIGSHADLDVYGVGETEDAGMVGFSSSSFWHCSQQVQQQKMPSQTAFSVGAQAAILEFHI</sequence>
<accession>A0A0M3IAZ6</accession>
<name>A0A0M3IAZ6_ASCLU</name>